<evidence type="ECO:0000313" key="6">
    <source>
        <dbReference type="EMBL" id="CAE1245881.1"/>
    </source>
</evidence>
<dbReference type="PANTHER" id="PTHR16650">
    <property type="entry name" value="C21ORF13-RELATED"/>
    <property type="match status" value="1"/>
</dbReference>
<proteinExistence type="inferred from homology"/>
<dbReference type="Gene3D" id="1.10.287.1490">
    <property type="match status" value="1"/>
</dbReference>
<name>A0A812BZB1_ACAPH</name>
<feature type="region of interest" description="Disordered" evidence="4">
    <location>
        <begin position="269"/>
        <end position="389"/>
    </location>
</feature>
<gene>
    <name evidence="6" type="ORF">SPHA_24911</name>
</gene>
<comment type="caution">
    <text evidence="6">The sequence shown here is derived from an EMBL/GenBank/DDBJ whole genome shotgun (WGS) entry which is preliminary data.</text>
</comment>
<feature type="compositionally biased region" description="Low complexity" evidence="4">
    <location>
        <begin position="271"/>
        <end position="283"/>
    </location>
</feature>
<dbReference type="AlphaFoldDB" id="A0A812BZB1"/>
<sequence>MDTHTQSTIGDNYSDNFESEPDPEQNLEIKQTPYRKVKKNTTQSRKKQSLHTKLMRITPTYEMEQKIVTAKKLNNNELRNLNAELLRQIEKQKEEIRILKRMEFRQSKALEKFESSKSRLPMLLESHNKEILGMREQIRTMKTRYRKSQESLREVEDELEKNKNRLNKYKALVDDENLQERAELSKQLNIAQQKVKELETKIQELEIHIQHLIKNHKYEVNIEKAQSKKIKFTIQELEEKYNRLEIQLLEKEKELEVWNIYSNRQRNITQKMSSSRSTPSVKSKFNERVPPLTPPPVRMKRYEERRRQSKKQKESMLKKVNLPSPRAASDTKSNQTSMSQPLSRKDFCSTATHNGRLRVPTHVTARSNDDMPTDRGLFRLAQPSTSSSA</sequence>
<accession>A0A812BZB1</accession>
<feature type="compositionally biased region" description="Basic residues" evidence="4">
    <location>
        <begin position="33"/>
        <end position="50"/>
    </location>
</feature>
<evidence type="ECO:0000259" key="5">
    <source>
        <dbReference type="Pfam" id="PF15619"/>
    </source>
</evidence>
<dbReference type="PANTHER" id="PTHR16650:SF6">
    <property type="entry name" value="GH21622P"/>
    <property type="match status" value="1"/>
</dbReference>
<feature type="compositionally biased region" description="Basic and acidic residues" evidence="4">
    <location>
        <begin position="367"/>
        <end position="377"/>
    </location>
</feature>
<evidence type="ECO:0000313" key="7">
    <source>
        <dbReference type="Proteomes" id="UP000597762"/>
    </source>
</evidence>
<feature type="compositionally biased region" description="Polar residues" evidence="4">
    <location>
        <begin position="1"/>
        <end position="16"/>
    </location>
</feature>
<keyword evidence="2 3" id="KW-0175">Coiled coil</keyword>
<keyword evidence="7" id="KW-1185">Reference proteome</keyword>
<evidence type="ECO:0000256" key="2">
    <source>
        <dbReference type="ARBA" id="ARBA00023054"/>
    </source>
</evidence>
<dbReference type="InterPro" id="IPR028933">
    <property type="entry name" value="Lebercilin_dom"/>
</dbReference>
<dbReference type="InterPro" id="IPR026188">
    <property type="entry name" value="Lebercilin-like"/>
</dbReference>
<feature type="compositionally biased region" description="Polar residues" evidence="4">
    <location>
        <begin position="330"/>
        <end position="342"/>
    </location>
</feature>
<evidence type="ECO:0000256" key="3">
    <source>
        <dbReference type="SAM" id="Coils"/>
    </source>
</evidence>
<organism evidence="6 7">
    <name type="scientific">Acanthosepion pharaonis</name>
    <name type="common">Pharaoh cuttlefish</name>
    <name type="synonym">Sepia pharaonis</name>
    <dbReference type="NCBI Taxonomy" id="158019"/>
    <lineage>
        <taxon>Eukaryota</taxon>
        <taxon>Metazoa</taxon>
        <taxon>Spiralia</taxon>
        <taxon>Lophotrochozoa</taxon>
        <taxon>Mollusca</taxon>
        <taxon>Cephalopoda</taxon>
        <taxon>Coleoidea</taxon>
        <taxon>Decapodiformes</taxon>
        <taxon>Sepiida</taxon>
        <taxon>Sepiina</taxon>
        <taxon>Sepiidae</taxon>
        <taxon>Acanthosepion</taxon>
    </lineage>
</organism>
<dbReference type="GO" id="GO:0042073">
    <property type="term" value="P:intraciliary transport"/>
    <property type="evidence" value="ECO:0007669"/>
    <property type="project" value="TreeGrafter"/>
</dbReference>
<dbReference type="Proteomes" id="UP000597762">
    <property type="component" value="Unassembled WGS sequence"/>
</dbReference>
<reference evidence="6" key="1">
    <citation type="submission" date="2021-01" db="EMBL/GenBank/DDBJ databases">
        <authorList>
            <person name="Li R."/>
            <person name="Bekaert M."/>
        </authorList>
    </citation>
    <scope>NUCLEOTIDE SEQUENCE</scope>
    <source>
        <strain evidence="6">Farmed</strain>
    </source>
</reference>
<feature type="compositionally biased region" description="Basic and acidic residues" evidence="4">
    <location>
        <begin position="300"/>
        <end position="317"/>
    </location>
</feature>
<comment type="similarity">
    <text evidence="1">Belongs to the LCA5 family.</text>
</comment>
<feature type="region of interest" description="Disordered" evidence="4">
    <location>
        <begin position="1"/>
        <end position="50"/>
    </location>
</feature>
<dbReference type="OrthoDB" id="2123794at2759"/>
<feature type="coiled-coil region" evidence="3">
    <location>
        <begin position="68"/>
        <end position="254"/>
    </location>
</feature>
<dbReference type="EMBL" id="CAHIKZ030000939">
    <property type="protein sequence ID" value="CAE1245881.1"/>
    <property type="molecule type" value="Genomic_DNA"/>
</dbReference>
<dbReference type="GO" id="GO:0005930">
    <property type="term" value="C:axoneme"/>
    <property type="evidence" value="ECO:0007669"/>
    <property type="project" value="TreeGrafter"/>
</dbReference>
<feature type="domain" description="Lebercilin" evidence="5">
    <location>
        <begin position="64"/>
        <end position="255"/>
    </location>
</feature>
<dbReference type="Pfam" id="PF15619">
    <property type="entry name" value="Lebercilin"/>
    <property type="match status" value="1"/>
</dbReference>
<evidence type="ECO:0000256" key="1">
    <source>
        <dbReference type="ARBA" id="ARBA00010229"/>
    </source>
</evidence>
<protein>
    <recommendedName>
        <fullName evidence="5">Lebercilin domain-containing protein</fullName>
    </recommendedName>
</protein>
<evidence type="ECO:0000256" key="4">
    <source>
        <dbReference type="SAM" id="MobiDB-lite"/>
    </source>
</evidence>